<keyword evidence="10" id="KW-1185">Reference proteome</keyword>
<dbReference type="AlphaFoldDB" id="A0A1C4EGC3"/>
<dbReference type="GO" id="GO:0033743">
    <property type="term" value="F:peptide-methionine (R)-S-oxide reductase activity"/>
    <property type="evidence" value="ECO:0007669"/>
    <property type="project" value="UniProtKB-EC"/>
</dbReference>
<dbReference type="InterPro" id="IPR002579">
    <property type="entry name" value="Met_Sox_Rdtase_MsrB_dom"/>
</dbReference>
<keyword evidence="5" id="KW-0862">Zinc</keyword>
<dbReference type="GO" id="GO:0046872">
    <property type="term" value="F:metal ion binding"/>
    <property type="evidence" value="ECO:0007669"/>
    <property type="project" value="UniProtKB-KW"/>
</dbReference>
<dbReference type="Proteomes" id="UP000242818">
    <property type="component" value="Unassembled WGS sequence"/>
</dbReference>
<dbReference type="EMBL" id="FMAR01000008">
    <property type="protein sequence ID" value="SCC42686.1"/>
    <property type="molecule type" value="Genomic_DNA"/>
</dbReference>
<organism evidence="9 10">
    <name type="scientific">Chitinophaga costaii</name>
    <dbReference type="NCBI Taxonomy" id="1335309"/>
    <lineage>
        <taxon>Bacteria</taxon>
        <taxon>Pseudomonadati</taxon>
        <taxon>Bacteroidota</taxon>
        <taxon>Chitinophagia</taxon>
        <taxon>Chitinophagales</taxon>
        <taxon>Chitinophagaceae</taxon>
        <taxon>Chitinophaga</taxon>
    </lineage>
</organism>
<evidence type="ECO:0000256" key="3">
    <source>
        <dbReference type="ARBA" id="ARBA00012499"/>
    </source>
</evidence>
<dbReference type="EC" id="1.8.4.12" evidence="3"/>
<sequence length="241" mass="26916">MQTKTPTEPKIGKCPVFCRASAGYYRQVLGGPGSMDKYPGEIFIAGLYSLLQLYRPAFSRHVLCGSAKKINSMKVFLAILLLLGTGLTACSQSPAANTPNPYYSRTDTSKLNVPDATWKKILPADLYAVAREANTERAFTGKYWNSDEKGTYYCAVCGNALFRSTAKFSSECGWPSFFEPLRKDATLYLQDHTYGMDRTEVRCGRCGSHLGHIFDDGPPPTYKRYCMNSISLDFEPDRKKK</sequence>
<protein>
    <recommendedName>
        <fullName evidence="3">peptide-methionine (R)-S-oxide reductase</fullName>
        <ecNumber evidence="3">1.8.4.12</ecNumber>
    </recommendedName>
</protein>
<reference evidence="9 10" key="1">
    <citation type="submission" date="2016-08" db="EMBL/GenBank/DDBJ databases">
        <authorList>
            <person name="Seilhamer J.J."/>
        </authorList>
    </citation>
    <scope>NUCLEOTIDE SEQUENCE [LARGE SCALE GENOMIC DNA]</scope>
    <source>
        <strain evidence="9 10">A37T2</strain>
    </source>
</reference>
<dbReference type="PROSITE" id="PS51790">
    <property type="entry name" value="MSRB"/>
    <property type="match status" value="1"/>
</dbReference>
<dbReference type="PANTHER" id="PTHR10173:SF52">
    <property type="entry name" value="METHIONINE-R-SULFOXIDE REDUCTASE B1"/>
    <property type="match status" value="1"/>
</dbReference>
<evidence type="ECO:0000256" key="6">
    <source>
        <dbReference type="ARBA" id="ARBA00023002"/>
    </source>
</evidence>
<dbReference type="FunFam" id="2.170.150.20:FF:000001">
    <property type="entry name" value="Peptide methionine sulfoxide reductase MsrB"/>
    <property type="match status" value="1"/>
</dbReference>
<name>A0A1C4EGC3_9BACT</name>
<dbReference type="SUPFAM" id="SSF51316">
    <property type="entry name" value="Mss4-like"/>
    <property type="match status" value="1"/>
</dbReference>
<evidence type="ECO:0000313" key="9">
    <source>
        <dbReference type="EMBL" id="SCC42686.1"/>
    </source>
</evidence>
<comment type="similarity">
    <text evidence="2">Belongs to the MsrB Met sulfoxide reductase family.</text>
</comment>
<keyword evidence="6" id="KW-0560">Oxidoreductase</keyword>
<evidence type="ECO:0000256" key="7">
    <source>
        <dbReference type="ARBA" id="ARBA00048488"/>
    </source>
</evidence>
<evidence type="ECO:0000256" key="4">
    <source>
        <dbReference type="ARBA" id="ARBA00022723"/>
    </source>
</evidence>
<dbReference type="InterPro" id="IPR028427">
    <property type="entry name" value="Met_Sox_Rdtase_MsrB"/>
</dbReference>
<evidence type="ECO:0000259" key="8">
    <source>
        <dbReference type="PROSITE" id="PS51790"/>
    </source>
</evidence>
<evidence type="ECO:0000256" key="1">
    <source>
        <dbReference type="ARBA" id="ARBA00001947"/>
    </source>
</evidence>
<comment type="catalytic activity">
    <reaction evidence="7">
        <text>L-methionyl-[protein] + [thioredoxin]-disulfide + H2O = L-methionyl-(R)-S-oxide-[protein] + [thioredoxin]-dithiol</text>
        <dbReference type="Rhea" id="RHEA:24164"/>
        <dbReference type="Rhea" id="RHEA-COMP:10698"/>
        <dbReference type="Rhea" id="RHEA-COMP:10700"/>
        <dbReference type="Rhea" id="RHEA-COMP:12313"/>
        <dbReference type="Rhea" id="RHEA-COMP:12314"/>
        <dbReference type="ChEBI" id="CHEBI:15377"/>
        <dbReference type="ChEBI" id="CHEBI:16044"/>
        <dbReference type="ChEBI" id="CHEBI:29950"/>
        <dbReference type="ChEBI" id="CHEBI:45764"/>
        <dbReference type="ChEBI" id="CHEBI:50058"/>
        <dbReference type="EC" id="1.8.4.12"/>
    </reaction>
</comment>
<proteinExistence type="inferred from homology"/>
<dbReference type="Gene3D" id="2.170.150.20">
    <property type="entry name" value="Peptide methionine sulfoxide reductase"/>
    <property type="match status" value="1"/>
</dbReference>
<dbReference type="Pfam" id="PF01641">
    <property type="entry name" value="SelR"/>
    <property type="match status" value="1"/>
</dbReference>
<evidence type="ECO:0000313" key="10">
    <source>
        <dbReference type="Proteomes" id="UP000242818"/>
    </source>
</evidence>
<gene>
    <name evidence="9" type="ORF">GA0116948_10895</name>
</gene>
<comment type="cofactor">
    <cofactor evidence="1">
        <name>Zn(2+)</name>
        <dbReference type="ChEBI" id="CHEBI:29105"/>
    </cofactor>
</comment>
<evidence type="ECO:0000256" key="5">
    <source>
        <dbReference type="ARBA" id="ARBA00022833"/>
    </source>
</evidence>
<evidence type="ECO:0000256" key="2">
    <source>
        <dbReference type="ARBA" id="ARBA00007174"/>
    </source>
</evidence>
<accession>A0A1C4EGC3</accession>
<dbReference type="NCBIfam" id="TIGR00357">
    <property type="entry name" value="peptide-methionine (R)-S-oxide reductase MsrB"/>
    <property type="match status" value="1"/>
</dbReference>
<dbReference type="GO" id="GO:0005737">
    <property type="term" value="C:cytoplasm"/>
    <property type="evidence" value="ECO:0007669"/>
    <property type="project" value="TreeGrafter"/>
</dbReference>
<dbReference type="STRING" id="1335309.GA0116948_10895"/>
<dbReference type="GO" id="GO:0006979">
    <property type="term" value="P:response to oxidative stress"/>
    <property type="evidence" value="ECO:0007669"/>
    <property type="project" value="InterPro"/>
</dbReference>
<keyword evidence="4" id="KW-0479">Metal-binding</keyword>
<feature type="domain" description="MsrB" evidence="8">
    <location>
        <begin position="115"/>
        <end position="237"/>
    </location>
</feature>
<dbReference type="PANTHER" id="PTHR10173">
    <property type="entry name" value="METHIONINE SULFOXIDE REDUCTASE"/>
    <property type="match status" value="1"/>
</dbReference>
<dbReference type="InterPro" id="IPR011057">
    <property type="entry name" value="Mss4-like_sf"/>
</dbReference>
<dbReference type="GO" id="GO:0030091">
    <property type="term" value="P:protein repair"/>
    <property type="evidence" value="ECO:0007669"/>
    <property type="project" value="InterPro"/>
</dbReference>